<dbReference type="Pfam" id="PF02803">
    <property type="entry name" value="Thiolase_C"/>
    <property type="match status" value="1"/>
</dbReference>
<dbReference type="InterPro" id="IPR020616">
    <property type="entry name" value="Thiolase_N"/>
</dbReference>
<dbReference type="CDD" id="cd00751">
    <property type="entry name" value="thiolase"/>
    <property type="match status" value="1"/>
</dbReference>
<proteinExistence type="inferred from homology"/>
<gene>
    <name evidence="9" type="ORF">ACFSUF_07425</name>
</gene>
<organism evidence="9 10">
    <name type="scientific">Paenibacillus gansuensis</name>
    <dbReference type="NCBI Taxonomy" id="306542"/>
    <lineage>
        <taxon>Bacteria</taxon>
        <taxon>Bacillati</taxon>
        <taxon>Bacillota</taxon>
        <taxon>Bacilli</taxon>
        <taxon>Bacillales</taxon>
        <taxon>Paenibacillaceae</taxon>
        <taxon>Paenibacillus</taxon>
    </lineage>
</organism>
<dbReference type="PANTHER" id="PTHR43853:SF21">
    <property type="entry name" value="STEROID 3-KETOACYL-COA THIOLASE"/>
    <property type="match status" value="1"/>
</dbReference>
<comment type="caution">
    <text evidence="9">The sequence shown here is derived from an EMBL/GenBank/DDBJ whole genome shotgun (WGS) entry which is preliminary data.</text>
</comment>
<sequence length="408" mass="42287">MNEAVIVSLARTAVGKAKKGSLAHTRAEDLGKTVLEAVIDRASGLNKADVEDIIIGCAMPEGEQGLNFARIMSLHAGFPETVPAITVNRFCSSGLQAIAYAAERIMLGHADIIVAGGVESMSHVPMAGFKPSPHPGLVETMPEVYMGMGHTAENVAQRFSVSREDQDRFAAESHRKAARAIAAGKFKAEIVPVNASLRGVDDAGKPWAKRFAFDTDEGVRPDTSVEGLAKLRPAFAAGGTVTAGNASQTSDGAAAAVVMSRAKAEALGLKPLATFRGFALAGVAPDIMGIGPIEAIPKALKLAGISLEQVDLFEINEAFASQCVAIIRHLGLDEAKVNVNGGAIALGHPLGCTGAKLTASLVHELRRRGGGYGVVSMCIGGGMGAAGVFEVHADEEGEHSNNNGNMSY</sequence>
<accession>A0ABW5PBD0</accession>
<protein>
    <recommendedName>
        <fullName evidence="5">acetyl-CoA C-acyltransferase</fullName>
        <ecNumber evidence="5">2.3.1.16</ecNumber>
    </recommendedName>
</protein>
<reference evidence="10" key="1">
    <citation type="journal article" date="2019" name="Int. J. Syst. Evol. Microbiol.">
        <title>The Global Catalogue of Microorganisms (GCM) 10K type strain sequencing project: providing services to taxonomists for standard genome sequencing and annotation.</title>
        <authorList>
            <consortium name="The Broad Institute Genomics Platform"/>
            <consortium name="The Broad Institute Genome Sequencing Center for Infectious Disease"/>
            <person name="Wu L."/>
            <person name="Ma J."/>
        </authorList>
    </citation>
    <scope>NUCLEOTIDE SEQUENCE [LARGE SCALE GENOMIC DNA]</scope>
    <source>
        <strain evidence="10">KCTC 3950</strain>
    </source>
</reference>
<evidence type="ECO:0000256" key="3">
    <source>
        <dbReference type="ARBA" id="ARBA00022679"/>
    </source>
</evidence>
<dbReference type="EC" id="2.3.1.16" evidence="5"/>
<keyword evidence="4 6" id="KW-0012">Acyltransferase</keyword>
<dbReference type="InterPro" id="IPR020615">
    <property type="entry name" value="Thiolase_acyl_enz_int_AS"/>
</dbReference>
<evidence type="ECO:0000313" key="10">
    <source>
        <dbReference type="Proteomes" id="UP001597541"/>
    </source>
</evidence>
<dbReference type="NCBIfam" id="TIGR01930">
    <property type="entry name" value="AcCoA-C-Actrans"/>
    <property type="match status" value="1"/>
</dbReference>
<dbReference type="EMBL" id="JBHUME010000005">
    <property type="protein sequence ID" value="MFD2612261.1"/>
    <property type="molecule type" value="Genomic_DNA"/>
</dbReference>
<evidence type="ECO:0000256" key="5">
    <source>
        <dbReference type="ARBA" id="ARBA00024073"/>
    </source>
</evidence>
<evidence type="ECO:0000256" key="1">
    <source>
        <dbReference type="ARBA" id="ARBA00005189"/>
    </source>
</evidence>
<dbReference type="PROSITE" id="PS00099">
    <property type="entry name" value="THIOLASE_3"/>
    <property type="match status" value="1"/>
</dbReference>
<evidence type="ECO:0000259" key="8">
    <source>
        <dbReference type="Pfam" id="PF02803"/>
    </source>
</evidence>
<dbReference type="PROSITE" id="PS00737">
    <property type="entry name" value="THIOLASE_2"/>
    <property type="match status" value="1"/>
</dbReference>
<comment type="pathway">
    <text evidence="1">Lipid metabolism.</text>
</comment>
<dbReference type="InterPro" id="IPR020613">
    <property type="entry name" value="Thiolase_CS"/>
</dbReference>
<dbReference type="InterPro" id="IPR016039">
    <property type="entry name" value="Thiolase-like"/>
</dbReference>
<dbReference type="InterPro" id="IPR002155">
    <property type="entry name" value="Thiolase"/>
</dbReference>
<dbReference type="InterPro" id="IPR050215">
    <property type="entry name" value="Thiolase-like_sf_Thiolase"/>
</dbReference>
<feature type="domain" description="Thiolase C-terminal" evidence="8">
    <location>
        <begin position="269"/>
        <end position="390"/>
    </location>
</feature>
<dbReference type="Pfam" id="PF00108">
    <property type="entry name" value="Thiolase_N"/>
    <property type="match status" value="1"/>
</dbReference>
<name>A0ABW5PBD0_9BACL</name>
<comment type="similarity">
    <text evidence="2 6">Belongs to the thiolase-like superfamily. Thiolase family.</text>
</comment>
<dbReference type="SUPFAM" id="SSF53901">
    <property type="entry name" value="Thiolase-like"/>
    <property type="match status" value="2"/>
</dbReference>
<keyword evidence="3 6" id="KW-0808">Transferase</keyword>
<dbReference type="PROSITE" id="PS00098">
    <property type="entry name" value="THIOLASE_1"/>
    <property type="match status" value="1"/>
</dbReference>
<evidence type="ECO:0000256" key="4">
    <source>
        <dbReference type="ARBA" id="ARBA00023315"/>
    </source>
</evidence>
<dbReference type="Gene3D" id="3.40.47.10">
    <property type="match status" value="1"/>
</dbReference>
<dbReference type="InterPro" id="IPR020617">
    <property type="entry name" value="Thiolase_C"/>
</dbReference>
<evidence type="ECO:0000313" key="9">
    <source>
        <dbReference type="EMBL" id="MFD2612261.1"/>
    </source>
</evidence>
<dbReference type="PANTHER" id="PTHR43853">
    <property type="entry name" value="3-KETOACYL-COA THIOLASE, PEROXISOMAL"/>
    <property type="match status" value="1"/>
</dbReference>
<dbReference type="Proteomes" id="UP001597541">
    <property type="component" value="Unassembled WGS sequence"/>
</dbReference>
<dbReference type="InterPro" id="IPR020610">
    <property type="entry name" value="Thiolase_AS"/>
</dbReference>
<evidence type="ECO:0000256" key="2">
    <source>
        <dbReference type="ARBA" id="ARBA00010982"/>
    </source>
</evidence>
<dbReference type="GO" id="GO:0003988">
    <property type="term" value="F:acetyl-CoA C-acyltransferase activity"/>
    <property type="evidence" value="ECO:0007669"/>
    <property type="project" value="UniProtKB-EC"/>
</dbReference>
<evidence type="ECO:0000259" key="7">
    <source>
        <dbReference type="Pfam" id="PF00108"/>
    </source>
</evidence>
<dbReference type="PIRSF" id="PIRSF000429">
    <property type="entry name" value="Ac-CoA_Ac_transf"/>
    <property type="match status" value="1"/>
</dbReference>
<keyword evidence="10" id="KW-1185">Reference proteome</keyword>
<dbReference type="RefSeq" id="WP_377601610.1">
    <property type="nucleotide sequence ID" value="NZ_JBHUME010000005.1"/>
</dbReference>
<feature type="domain" description="Thiolase N-terminal" evidence="7">
    <location>
        <begin position="5"/>
        <end position="261"/>
    </location>
</feature>
<evidence type="ECO:0000256" key="6">
    <source>
        <dbReference type="RuleBase" id="RU003557"/>
    </source>
</evidence>